<dbReference type="PANTHER" id="PTHR31016:SF2">
    <property type="entry name" value="OS04G0228100 PROTEIN"/>
    <property type="match status" value="1"/>
</dbReference>
<dbReference type="PANTHER" id="PTHR31016">
    <property type="entry name" value="OS04G0228100 PROTEIN"/>
    <property type="match status" value="1"/>
</dbReference>
<evidence type="ECO:0000256" key="1">
    <source>
        <dbReference type="SAM" id="MobiDB-lite"/>
    </source>
</evidence>
<reference evidence="2" key="1">
    <citation type="submission" date="2017-07" db="EMBL/GenBank/DDBJ databases">
        <title>Taro Niue Genome Assembly and Annotation.</title>
        <authorList>
            <person name="Atibalentja N."/>
            <person name="Keating K."/>
            <person name="Fields C.J."/>
        </authorList>
    </citation>
    <scope>NUCLEOTIDE SEQUENCE</scope>
    <source>
        <strain evidence="2">Niue_2</strain>
        <tissue evidence="2">Leaf</tissue>
    </source>
</reference>
<evidence type="ECO:0000313" key="2">
    <source>
        <dbReference type="EMBL" id="MQL90385.1"/>
    </source>
</evidence>
<name>A0A843V3D0_COLES</name>
<feature type="compositionally biased region" description="Basic and acidic residues" evidence="1">
    <location>
        <begin position="111"/>
        <end position="130"/>
    </location>
</feature>
<dbReference type="Proteomes" id="UP000652761">
    <property type="component" value="Unassembled WGS sequence"/>
</dbReference>
<dbReference type="OrthoDB" id="1924603at2759"/>
<protein>
    <submittedName>
        <fullName evidence="2">Uncharacterized protein</fullName>
    </submittedName>
</protein>
<gene>
    <name evidence="2" type="ORF">Taro_022979</name>
</gene>
<accession>A0A843V3D0</accession>
<sequence>MDSTSPVTSSPSSDQRLWGALRSRVDALLEHRKQLAGSPSAASCGVESRCGKRLREDSLLLIRGLDSVASSLSQLKDTLDEAQQGVQSLANHSITDLSRRESQIVEEDKEAEPKTKRPCFPEEPKEDNGTGKEGSPTNTNDGDLKIDEEGATAAAKCGGTLKKAKNVGLRFPDHLAISMATKASSLARELKTIKSDLGFMQERSALLEEENRRLRDGLEKGLRPDEDDLVRLQLEALLAEKSRLANDNATLTRENNRLLQLVEYHQLTWHDFSESYEQVVHGICLDFSSAEKTSSEFGYDDDFTGAEAPCTPRANLGSCSSNDCGEQQE</sequence>
<feature type="region of interest" description="Disordered" evidence="1">
    <location>
        <begin position="90"/>
        <end position="145"/>
    </location>
</feature>
<comment type="caution">
    <text evidence="2">The sequence shown here is derived from an EMBL/GenBank/DDBJ whole genome shotgun (WGS) entry which is preliminary data.</text>
</comment>
<proteinExistence type="predicted"/>
<organism evidence="2 3">
    <name type="scientific">Colocasia esculenta</name>
    <name type="common">Wild taro</name>
    <name type="synonym">Arum esculentum</name>
    <dbReference type="NCBI Taxonomy" id="4460"/>
    <lineage>
        <taxon>Eukaryota</taxon>
        <taxon>Viridiplantae</taxon>
        <taxon>Streptophyta</taxon>
        <taxon>Embryophyta</taxon>
        <taxon>Tracheophyta</taxon>
        <taxon>Spermatophyta</taxon>
        <taxon>Magnoliopsida</taxon>
        <taxon>Liliopsida</taxon>
        <taxon>Araceae</taxon>
        <taxon>Aroideae</taxon>
        <taxon>Colocasieae</taxon>
        <taxon>Colocasia</taxon>
    </lineage>
</organism>
<dbReference type="AlphaFoldDB" id="A0A843V3D0"/>
<dbReference type="EMBL" id="NMUH01001237">
    <property type="protein sequence ID" value="MQL90385.1"/>
    <property type="molecule type" value="Genomic_DNA"/>
</dbReference>
<evidence type="ECO:0000313" key="3">
    <source>
        <dbReference type="Proteomes" id="UP000652761"/>
    </source>
</evidence>
<keyword evidence="3" id="KW-1185">Reference proteome</keyword>